<feature type="transmembrane region" description="Helical" evidence="2">
    <location>
        <begin position="301"/>
        <end position="323"/>
    </location>
</feature>
<feature type="region of interest" description="Disordered" evidence="1">
    <location>
        <begin position="1"/>
        <end position="39"/>
    </location>
</feature>
<evidence type="ECO:0000313" key="3">
    <source>
        <dbReference type="EMBL" id="RBO88485.1"/>
    </source>
</evidence>
<reference evidence="3 4" key="1">
    <citation type="submission" date="2018-06" db="EMBL/GenBank/DDBJ databases">
        <title>Genomic Encyclopedia of Type Strains, Phase IV (KMG-IV): sequencing the most valuable type-strain genomes for metagenomic binning, comparative biology and taxonomic classification.</title>
        <authorList>
            <person name="Goeker M."/>
        </authorList>
    </citation>
    <scope>NUCLEOTIDE SEQUENCE [LARGE SCALE GENOMIC DNA]</scope>
    <source>
        <strain evidence="3 4">DSM 44599</strain>
    </source>
</reference>
<organism evidence="3 4">
    <name type="scientific">Nocardia puris</name>
    <dbReference type="NCBI Taxonomy" id="208602"/>
    <lineage>
        <taxon>Bacteria</taxon>
        <taxon>Bacillati</taxon>
        <taxon>Actinomycetota</taxon>
        <taxon>Actinomycetes</taxon>
        <taxon>Mycobacteriales</taxon>
        <taxon>Nocardiaceae</taxon>
        <taxon>Nocardia</taxon>
    </lineage>
</organism>
<dbReference type="Proteomes" id="UP000252586">
    <property type="component" value="Unassembled WGS sequence"/>
</dbReference>
<protein>
    <submittedName>
        <fullName evidence="3">Uncharacterized protein</fullName>
    </submittedName>
</protein>
<feature type="transmembrane region" description="Helical" evidence="2">
    <location>
        <begin position="262"/>
        <end position="289"/>
    </location>
</feature>
<gene>
    <name evidence="3" type="ORF">DFR74_109255</name>
</gene>
<feature type="transmembrane region" description="Helical" evidence="2">
    <location>
        <begin position="177"/>
        <end position="198"/>
    </location>
</feature>
<dbReference type="EMBL" id="QNRE01000009">
    <property type="protein sequence ID" value="RBO88485.1"/>
    <property type="molecule type" value="Genomic_DNA"/>
</dbReference>
<accession>A0A366DEW7</accession>
<keyword evidence="4" id="KW-1185">Reference proteome</keyword>
<dbReference type="AlphaFoldDB" id="A0A366DEW7"/>
<evidence type="ECO:0000256" key="1">
    <source>
        <dbReference type="SAM" id="MobiDB-lite"/>
    </source>
</evidence>
<dbReference type="STRING" id="1210090.GCA_001613185_05374"/>
<proteinExistence type="predicted"/>
<name>A0A366DEW7_9NOCA</name>
<keyword evidence="2" id="KW-0472">Membrane</keyword>
<comment type="caution">
    <text evidence="3">The sequence shown here is derived from an EMBL/GenBank/DDBJ whole genome shotgun (WGS) entry which is preliminary data.</text>
</comment>
<feature type="transmembrane region" description="Helical" evidence="2">
    <location>
        <begin position="218"/>
        <end position="241"/>
    </location>
</feature>
<sequence>MTAIPTATNGRVPESAPVSLRKATDPPTTTSRSPAVPTSDMAWSLATGRPIPRDWVAQVDALAREQQRIGYTREPDSLSNMEAFVASKGMAAAEHARERGADELAKLLDQAAALTGEETVLRAELSRLDTTSVTGTNGEITTAKAVRERMGTVSAAVTGERDEGSLKHRLVSRPLRAVAIAAAVVDFPVLLHFTTQVFNVDLAGLTAGDGTAWGGGLVPLLTSMVFALLGTLAVAVGLSFLGRELKGYKDAHGHLAMPDGGARVIPLLFGGLSVALAISAGLLMAYRIISESLAAGGGTMGAVMLGGFFAIVVITVNAVVFFVHYRDGSLQTDEIAQLAGVLGPIEERRVAMQRRIDAIGPELARIRLRAERVYGATLTKMGEPVKGADQLRLLARAYHQGCGADATIRANGGSPHANLIAPNTTIDHAVLDEVMDKLDEFTAGSTKTASARKSAASEAFALSLGDDDLGDDTDELDGEW</sequence>
<evidence type="ECO:0000256" key="2">
    <source>
        <dbReference type="SAM" id="Phobius"/>
    </source>
</evidence>
<evidence type="ECO:0000313" key="4">
    <source>
        <dbReference type="Proteomes" id="UP000252586"/>
    </source>
</evidence>
<keyword evidence="2" id="KW-1133">Transmembrane helix</keyword>
<keyword evidence="2" id="KW-0812">Transmembrane</keyword>